<keyword evidence="3" id="KW-1185">Reference proteome</keyword>
<dbReference type="SMART" id="SM01101">
    <property type="entry name" value="CRISPR_assoc"/>
    <property type="match status" value="1"/>
</dbReference>
<gene>
    <name evidence="2" type="primary">cas6e</name>
    <name evidence="2" type="ORF">RIF23_18380</name>
</gene>
<feature type="compositionally biased region" description="Basic and acidic residues" evidence="1">
    <location>
        <begin position="116"/>
        <end position="126"/>
    </location>
</feature>
<protein>
    <submittedName>
        <fullName evidence="2">Type I-E CRISPR-associated protein Cas6/Cse3/CasE</fullName>
    </submittedName>
</protein>
<dbReference type="EMBL" id="JAVLVT010000010">
    <property type="protein sequence ID" value="MDS1272260.1"/>
    <property type="molecule type" value="Genomic_DNA"/>
</dbReference>
<dbReference type="Gene3D" id="3.30.70.1210">
    <property type="entry name" value="Crispr-associated protein, domain 2"/>
    <property type="match status" value="1"/>
</dbReference>
<evidence type="ECO:0000313" key="3">
    <source>
        <dbReference type="Proteomes" id="UP001250214"/>
    </source>
</evidence>
<organism evidence="2 3">
    <name type="scientific">Lipingzhangella rawalii</name>
    <dbReference type="NCBI Taxonomy" id="2055835"/>
    <lineage>
        <taxon>Bacteria</taxon>
        <taxon>Bacillati</taxon>
        <taxon>Actinomycetota</taxon>
        <taxon>Actinomycetes</taxon>
        <taxon>Streptosporangiales</taxon>
        <taxon>Nocardiopsidaceae</taxon>
        <taxon>Lipingzhangella</taxon>
    </lineage>
</organism>
<dbReference type="Pfam" id="PF08798">
    <property type="entry name" value="CRISPR_assoc"/>
    <property type="match status" value="1"/>
</dbReference>
<dbReference type="NCBIfam" id="TIGR01907">
    <property type="entry name" value="casE_Cse3"/>
    <property type="match status" value="1"/>
</dbReference>
<dbReference type="Gene3D" id="3.30.70.1200">
    <property type="entry name" value="Crispr-associated protein, domain 1"/>
    <property type="match status" value="1"/>
</dbReference>
<evidence type="ECO:0000256" key="1">
    <source>
        <dbReference type="SAM" id="MobiDB-lite"/>
    </source>
</evidence>
<evidence type="ECO:0000313" key="2">
    <source>
        <dbReference type="EMBL" id="MDS1272260.1"/>
    </source>
</evidence>
<feature type="region of interest" description="Disordered" evidence="1">
    <location>
        <begin position="179"/>
        <end position="198"/>
    </location>
</feature>
<dbReference type="Proteomes" id="UP001250214">
    <property type="component" value="Unassembled WGS sequence"/>
</dbReference>
<dbReference type="InterPro" id="IPR010179">
    <property type="entry name" value="CRISPR-assoc_prot_Cse3"/>
</dbReference>
<sequence>MFFTRFRINTARTRARALLESPQRLHAAVLQGFPDVPPARGGPRVLWRLDRASKTQVVLYVVSPQQPDYTHLVEQAGWPTLSPGWETRDYTPLLEKLAAGQRWEFRLTANPVHHVRTDRPRNDAHKTKATAHRTPRHQAAWLLQRQERCGFRVVARTGVEDTDNALESHELTVHNQRVLDFGKNDPPKNAEGPSQRRSVRVATVTFDGRLEVTDTDALRNVLTAGIGRAKAYGCGLMTLAPPREETG</sequence>
<dbReference type="CDD" id="cd09727">
    <property type="entry name" value="Cas6_I-E"/>
    <property type="match status" value="1"/>
</dbReference>
<comment type="caution">
    <text evidence="2">The sequence shown here is derived from an EMBL/GenBank/DDBJ whole genome shotgun (WGS) entry which is preliminary data.</text>
</comment>
<feature type="region of interest" description="Disordered" evidence="1">
    <location>
        <begin position="116"/>
        <end position="135"/>
    </location>
</feature>
<dbReference type="SUPFAM" id="SSF117987">
    <property type="entry name" value="CRISPR-associated protein"/>
    <property type="match status" value="2"/>
</dbReference>
<reference evidence="3" key="1">
    <citation type="submission" date="2023-07" db="EMBL/GenBank/DDBJ databases">
        <title>Novel species in the genus Lipingzhangella isolated from Sambhar Salt Lake.</title>
        <authorList>
            <person name="Jiya N."/>
            <person name="Kajale S."/>
            <person name="Sharma A."/>
        </authorList>
    </citation>
    <scope>NUCLEOTIDE SEQUENCE [LARGE SCALE GENOMIC DNA]</scope>
    <source>
        <strain evidence="3">LS1_29</strain>
    </source>
</reference>
<accession>A0ABU2HAA6</accession>
<proteinExistence type="predicted"/>
<dbReference type="RefSeq" id="WP_310913831.1">
    <property type="nucleotide sequence ID" value="NZ_JAVLVT010000010.1"/>
</dbReference>
<name>A0ABU2HAA6_9ACTN</name>